<dbReference type="SUPFAM" id="SSF57667">
    <property type="entry name" value="beta-beta-alpha zinc fingers"/>
    <property type="match status" value="1"/>
</dbReference>
<evidence type="ECO:0000313" key="1">
    <source>
        <dbReference type="Ensembl" id="ENSSFOP00015002506.2"/>
    </source>
</evidence>
<reference evidence="1 2" key="1">
    <citation type="submission" date="2019-04" db="EMBL/GenBank/DDBJ databases">
        <authorList>
            <consortium name="Wellcome Sanger Institute Data Sharing"/>
        </authorList>
    </citation>
    <scope>NUCLEOTIDE SEQUENCE [LARGE SCALE GENOMIC DNA]</scope>
</reference>
<dbReference type="AlphaFoldDB" id="A0A8C9UY56"/>
<dbReference type="Proteomes" id="UP000694397">
    <property type="component" value="Chromosome 1"/>
</dbReference>
<keyword evidence="2" id="KW-1185">Reference proteome</keyword>
<reference evidence="1" key="3">
    <citation type="submission" date="2025-09" db="UniProtKB">
        <authorList>
            <consortium name="Ensembl"/>
        </authorList>
    </citation>
    <scope>IDENTIFICATION</scope>
</reference>
<reference evidence="1" key="2">
    <citation type="submission" date="2025-08" db="UniProtKB">
        <authorList>
            <consortium name="Ensembl"/>
        </authorList>
    </citation>
    <scope>IDENTIFICATION</scope>
</reference>
<evidence type="ECO:0000313" key="2">
    <source>
        <dbReference type="Proteomes" id="UP000694397"/>
    </source>
</evidence>
<organism evidence="1 2">
    <name type="scientific">Scleropages formosus</name>
    <name type="common">Asian bonytongue</name>
    <name type="synonym">Osteoglossum formosum</name>
    <dbReference type="NCBI Taxonomy" id="113540"/>
    <lineage>
        <taxon>Eukaryota</taxon>
        <taxon>Metazoa</taxon>
        <taxon>Chordata</taxon>
        <taxon>Craniata</taxon>
        <taxon>Vertebrata</taxon>
        <taxon>Euteleostomi</taxon>
        <taxon>Actinopterygii</taxon>
        <taxon>Neopterygii</taxon>
        <taxon>Teleostei</taxon>
        <taxon>Osteoglossocephala</taxon>
        <taxon>Osteoglossomorpha</taxon>
        <taxon>Osteoglossiformes</taxon>
        <taxon>Osteoglossidae</taxon>
        <taxon>Scleropages</taxon>
    </lineage>
</organism>
<protein>
    <submittedName>
        <fullName evidence="1">Uncharacterized protein</fullName>
    </submittedName>
</protein>
<proteinExistence type="predicted"/>
<dbReference type="InterPro" id="IPR036236">
    <property type="entry name" value="Znf_C2H2_sf"/>
</dbReference>
<dbReference type="Ensembl" id="ENSSFOT00015002551.2">
    <property type="protein sequence ID" value="ENSSFOP00015002506.2"/>
    <property type="gene ID" value="ENSSFOG00015001678.2"/>
</dbReference>
<sequence length="86" mass="10026">VNEIARFFILVRNHTNVVNVKGVFFYEKALEVHQVLHSHEKLFVRSECSKSFYYELHTKLGGIHTMKEQLGVMSTLLPLSKPYTVF</sequence>
<name>A0A8C9UY56_SCLFO</name>
<accession>A0A8C9UY56</accession>